<dbReference type="GO" id="GO:0008270">
    <property type="term" value="F:zinc ion binding"/>
    <property type="evidence" value="ECO:0007669"/>
    <property type="project" value="InterPro"/>
</dbReference>
<dbReference type="RefSeq" id="YP_010050998.1">
    <property type="nucleotide sequence ID" value="NC_054436.1"/>
</dbReference>
<dbReference type="GO" id="GO:0004519">
    <property type="term" value="F:endonuclease activity"/>
    <property type="evidence" value="ECO:0007669"/>
    <property type="project" value="UniProtKB-KW"/>
</dbReference>
<name>A0A385E2P5_9CAUD</name>
<evidence type="ECO:0000313" key="4">
    <source>
        <dbReference type="Proteomes" id="UP000262719"/>
    </source>
</evidence>
<accession>A0A385E2P5</accession>
<dbReference type="InterPro" id="IPR002711">
    <property type="entry name" value="HNH"/>
</dbReference>
<gene>
    <name evidence="3" type="primary">58</name>
    <name evidence="3" type="ORF">SEA_SCHMIDT_58</name>
</gene>
<feature type="region of interest" description="Disordered" evidence="1">
    <location>
        <begin position="75"/>
        <end position="98"/>
    </location>
</feature>
<evidence type="ECO:0000313" key="3">
    <source>
        <dbReference type="EMBL" id="AXQ65178.1"/>
    </source>
</evidence>
<evidence type="ECO:0000256" key="1">
    <source>
        <dbReference type="SAM" id="MobiDB-lite"/>
    </source>
</evidence>
<organism evidence="3 4">
    <name type="scientific">Gordonia phage Schmidt</name>
    <dbReference type="NCBI Taxonomy" id="2301697"/>
    <lineage>
        <taxon>Viruses</taxon>
        <taxon>Duplodnaviria</taxon>
        <taxon>Heunggongvirae</taxon>
        <taxon>Uroviricota</taxon>
        <taxon>Caudoviricetes</taxon>
        <taxon>Ruthgordonvirinae</taxon>
        <taxon>Schmidtvirus</taxon>
        <taxon>Schmidtvirus schmidt</taxon>
    </lineage>
</organism>
<sequence length="98" mass="11647">MTRRGAGRSTRRWRKLRAEFRDYCAQLRLPCWLCGQAIDYRLKHPHPEAWEPDHYKTVREHPELAEDWANLRPSHGACNKARGDRQPSLGLGRQSRQW</sequence>
<dbReference type="Gene3D" id="1.10.30.50">
    <property type="match status" value="1"/>
</dbReference>
<keyword evidence="4" id="KW-1185">Reference proteome</keyword>
<dbReference type="GO" id="GO:0003676">
    <property type="term" value="F:nucleic acid binding"/>
    <property type="evidence" value="ECO:0007669"/>
    <property type="project" value="InterPro"/>
</dbReference>
<proteinExistence type="predicted"/>
<dbReference type="Proteomes" id="UP000262719">
    <property type="component" value="Segment"/>
</dbReference>
<reference evidence="3 4" key="1">
    <citation type="submission" date="2018-07" db="EMBL/GenBank/DDBJ databases">
        <authorList>
            <person name="Roberston F.H."/>
            <person name="Ghiringhelli B.C."/>
            <person name="Garcia S."/>
            <person name="Henry S."/>
            <person name="Naegele L."/>
            <person name="Slowan-Pomeroy T."/>
            <person name="Briggs L.A."/>
            <person name="Warner M.H."/>
            <person name="Garlena R.A."/>
            <person name="Russell D.A."/>
            <person name="Pope W.H."/>
            <person name="Jacobs-Sera D."/>
            <person name="Hatfull G.F."/>
        </authorList>
    </citation>
    <scope>NUCLEOTIDE SEQUENCE [LARGE SCALE GENOMIC DNA]</scope>
</reference>
<dbReference type="Pfam" id="PF01844">
    <property type="entry name" value="HNH"/>
    <property type="match status" value="1"/>
</dbReference>
<keyword evidence="3" id="KW-0255">Endonuclease</keyword>
<evidence type="ECO:0000259" key="2">
    <source>
        <dbReference type="Pfam" id="PF01844"/>
    </source>
</evidence>
<dbReference type="GeneID" id="63911735"/>
<dbReference type="KEGG" id="vg:63911735"/>
<dbReference type="EMBL" id="MH651189">
    <property type="protein sequence ID" value="AXQ65178.1"/>
    <property type="molecule type" value="Genomic_DNA"/>
</dbReference>
<keyword evidence="3" id="KW-0540">Nuclease</keyword>
<protein>
    <submittedName>
        <fullName evidence="3">HNH endonuclease</fullName>
    </submittedName>
</protein>
<keyword evidence="3" id="KW-0378">Hydrolase</keyword>
<feature type="domain" description="HNH" evidence="2">
    <location>
        <begin position="31"/>
        <end position="85"/>
    </location>
</feature>